<evidence type="ECO:0000256" key="1">
    <source>
        <dbReference type="ARBA" id="ARBA00022801"/>
    </source>
</evidence>
<dbReference type="SUPFAM" id="SSF52266">
    <property type="entry name" value="SGNH hydrolase"/>
    <property type="match status" value="1"/>
</dbReference>
<sequence>MLPFLLYASAVAAASIPTLPNMKNLVLFGDSYTDEGRLGYIFGHNALPPPGQLLPATSDTSVGDYTWGRVAATKAGAMLYNYAVGAAMVTNNVTSHYMSNINGPFPSISEYEIPAFKADLGYKGLYPDRKPENTVYGYWIGTNDLGIDGFLGDKQVKGTTISSFVEAIFKDFDELYKLGGRQFVLLNTGPLDVSPMYAAIENGGTGDNSYWGNKKNFNTTELQVKIQQYTTSANTMFETGVPYYLLTKRRWPGATFSVFDVHSLLLDLRADPQKWFTAPYNVTWSWKGCGDNGCYQSNDPKTSYMWYDEVHISGRTSEIVGTEFLEVVKGKSKYGSYYRS</sequence>
<comment type="caution">
    <text evidence="2">The sequence shown here is derived from an EMBL/GenBank/DDBJ whole genome shotgun (WGS) entry which is preliminary data.</text>
</comment>
<keyword evidence="1" id="KW-0378">Hydrolase</keyword>
<gene>
    <name evidence="2" type="ORF">PT974_00758</name>
</gene>
<keyword evidence="3" id="KW-1185">Reference proteome</keyword>
<protein>
    <submittedName>
        <fullName evidence="2">Acetylesterase</fullName>
    </submittedName>
</protein>
<dbReference type="InterPro" id="IPR036514">
    <property type="entry name" value="SGNH_hydro_sf"/>
</dbReference>
<dbReference type="Gene3D" id="3.40.50.1110">
    <property type="entry name" value="SGNH hydrolase"/>
    <property type="match status" value="1"/>
</dbReference>
<dbReference type="EMBL" id="JAVFKD010000001">
    <property type="protein sequence ID" value="KAK5998379.1"/>
    <property type="molecule type" value="Genomic_DNA"/>
</dbReference>
<dbReference type="Pfam" id="PF00657">
    <property type="entry name" value="Lipase_GDSL"/>
    <property type="match status" value="1"/>
</dbReference>
<proteinExistence type="predicted"/>
<dbReference type="InterPro" id="IPR001087">
    <property type="entry name" value="GDSL"/>
</dbReference>
<dbReference type="InterPro" id="IPR051058">
    <property type="entry name" value="GDSL_Est/Lipase"/>
</dbReference>
<dbReference type="PANTHER" id="PTHR45648">
    <property type="entry name" value="GDSL LIPASE/ACYLHYDROLASE FAMILY PROTEIN (AFU_ORTHOLOGUE AFUA_4G14700)"/>
    <property type="match status" value="1"/>
</dbReference>
<dbReference type="PANTHER" id="PTHR45648:SF22">
    <property type="entry name" value="GDSL LIPASE_ACYLHYDROLASE FAMILY PROTEIN (AFU_ORTHOLOGUE AFUA_4G14700)"/>
    <property type="match status" value="1"/>
</dbReference>
<organism evidence="2 3">
    <name type="scientific">Cladobotryum mycophilum</name>
    <dbReference type="NCBI Taxonomy" id="491253"/>
    <lineage>
        <taxon>Eukaryota</taxon>
        <taxon>Fungi</taxon>
        <taxon>Dikarya</taxon>
        <taxon>Ascomycota</taxon>
        <taxon>Pezizomycotina</taxon>
        <taxon>Sordariomycetes</taxon>
        <taxon>Hypocreomycetidae</taxon>
        <taxon>Hypocreales</taxon>
        <taxon>Hypocreaceae</taxon>
        <taxon>Cladobotryum</taxon>
    </lineage>
</organism>
<name>A0ABR0T205_9HYPO</name>
<accession>A0ABR0T205</accession>
<reference evidence="2 3" key="1">
    <citation type="submission" date="2024-01" db="EMBL/GenBank/DDBJ databases">
        <title>Complete genome of Cladobotryum mycophilum ATHUM6906.</title>
        <authorList>
            <person name="Christinaki A.C."/>
            <person name="Myridakis A.I."/>
            <person name="Kouvelis V.N."/>
        </authorList>
    </citation>
    <scope>NUCLEOTIDE SEQUENCE [LARGE SCALE GENOMIC DNA]</scope>
    <source>
        <strain evidence="2 3">ATHUM6906</strain>
    </source>
</reference>
<evidence type="ECO:0000313" key="3">
    <source>
        <dbReference type="Proteomes" id="UP001338125"/>
    </source>
</evidence>
<dbReference type="Proteomes" id="UP001338125">
    <property type="component" value="Unassembled WGS sequence"/>
</dbReference>
<evidence type="ECO:0000313" key="2">
    <source>
        <dbReference type="EMBL" id="KAK5998379.1"/>
    </source>
</evidence>